<evidence type="ECO:0000259" key="1">
    <source>
        <dbReference type="PROSITE" id="PS00028"/>
    </source>
</evidence>
<dbReference type="InterPro" id="IPR013087">
    <property type="entry name" value="Znf_C2H2_type"/>
</dbReference>
<dbReference type="RefSeq" id="XP_029227161.1">
    <property type="nucleotide sequence ID" value="XM_029372724.1"/>
</dbReference>
<sequence>MFNHHGLSKAQALRAAKGALAAAPERRVIVCLKCSFTMTDREAFRVHVTTKHEKSPPATVTVIHEALAAPRARTPVSSPPPWPPLRERVNQRALDLRRPARDKRYRMQDRLDCHKCPLLPSTHPEGSCDG</sequence>
<gene>
    <name evidence="2" type="ORF">Tco025E_05834</name>
</gene>
<dbReference type="SUPFAM" id="SSF118359">
    <property type="entry name" value="Expressed protein At2g23090/F21P24.15"/>
    <property type="match status" value="1"/>
</dbReference>
<dbReference type="EMBL" id="MKKU01000363">
    <property type="protein sequence ID" value="RNF14464.1"/>
    <property type="molecule type" value="Genomic_DNA"/>
</dbReference>
<evidence type="ECO:0000313" key="2">
    <source>
        <dbReference type="EMBL" id="RNF14464.1"/>
    </source>
</evidence>
<feature type="domain" description="C2H2-type" evidence="1">
    <location>
        <begin position="31"/>
        <end position="52"/>
    </location>
</feature>
<keyword evidence="3" id="KW-1185">Reference proteome</keyword>
<dbReference type="PROSITE" id="PS00028">
    <property type="entry name" value="ZINC_FINGER_C2H2_1"/>
    <property type="match status" value="1"/>
</dbReference>
<accession>A0A3R7KSI7</accession>
<reference evidence="2 3" key="1">
    <citation type="journal article" date="2018" name="BMC Genomics">
        <title>Genomic comparison of Trypanosoma conorhini and Trypanosoma rangeli to Trypanosoma cruzi strains of high and low virulence.</title>
        <authorList>
            <person name="Bradwell K.R."/>
            <person name="Koparde V.N."/>
            <person name="Matveyev A.V."/>
            <person name="Serrano M.G."/>
            <person name="Alves J.M."/>
            <person name="Parikh H."/>
            <person name="Huang B."/>
            <person name="Lee V."/>
            <person name="Espinosa-Alvarez O."/>
            <person name="Ortiz P.A."/>
            <person name="Costa-Martins A.G."/>
            <person name="Teixeira M.M."/>
            <person name="Buck G.A."/>
        </authorList>
    </citation>
    <scope>NUCLEOTIDE SEQUENCE [LARGE SCALE GENOMIC DNA]</scope>
    <source>
        <strain evidence="2 3">025E</strain>
    </source>
</reference>
<organism evidence="2 3">
    <name type="scientific">Trypanosoma conorhini</name>
    <dbReference type="NCBI Taxonomy" id="83891"/>
    <lineage>
        <taxon>Eukaryota</taxon>
        <taxon>Discoba</taxon>
        <taxon>Euglenozoa</taxon>
        <taxon>Kinetoplastea</taxon>
        <taxon>Metakinetoplastina</taxon>
        <taxon>Trypanosomatida</taxon>
        <taxon>Trypanosomatidae</taxon>
        <taxon>Trypanosoma</taxon>
    </lineage>
</organism>
<dbReference type="GeneID" id="40319445"/>
<evidence type="ECO:0000313" key="3">
    <source>
        <dbReference type="Proteomes" id="UP000284403"/>
    </source>
</evidence>
<dbReference type="Proteomes" id="UP000284403">
    <property type="component" value="Unassembled WGS sequence"/>
</dbReference>
<protein>
    <recommendedName>
        <fullName evidence="1">C2H2-type domain-containing protein</fullName>
    </recommendedName>
</protein>
<name>A0A3R7KSI7_9TRYP</name>
<proteinExistence type="predicted"/>
<comment type="caution">
    <text evidence="2">The sequence shown here is derived from an EMBL/GenBank/DDBJ whole genome shotgun (WGS) entry which is preliminary data.</text>
</comment>
<dbReference type="AlphaFoldDB" id="A0A3R7KSI7"/>